<evidence type="ECO:0000313" key="3">
    <source>
        <dbReference type="Proteomes" id="UP000001784"/>
    </source>
</evidence>
<protein>
    <submittedName>
        <fullName evidence="2">Uncharacterized protein</fullName>
    </submittedName>
</protein>
<dbReference type="Proteomes" id="UP000001784">
    <property type="component" value="Chromosome"/>
</dbReference>
<organism evidence="2 3">
    <name type="scientific">Syntrophobacter fumaroxidans (strain DSM 10017 / MPOB)</name>
    <dbReference type="NCBI Taxonomy" id="335543"/>
    <lineage>
        <taxon>Bacteria</taxon>
        <taxon>Pseudomonadati</taxon>
        <taxon>Thermodesulfobacteriota</taxon>
        <taxon>Syntrophobacteria</taxon>
        <taxon>Syntrophobacterales</taxon>
        <taxon>Syntrophobacteraceae</taxon>
        <taxon>Syntrophobacter</taxon>
    </lineage>
</organism>
<dbReference type="KEGG" id="sfu:Sfum_3067"/>
<keyword evidence="3" id="KW-1185">Reference proteome</keyword>
<evidence type="ECO:0000313" key="2">
    <source>
        <dbReference type="EMBL" id="ABK18740.1"/>
    </source>
</evidence>
<reference evidence="2 3" key="1">
    <citation type="submission" date="2006-10" db="EMBL/GenBank/DDBJ databases">
        <title>Complete sequence of Syntrophobacter fumaroxidans MPOB.</title>
        <authorList>
            <consortium name="US DOE Joint Genome Institute"/>
            <person name="Copeland A."/>
            <person name="Lucas S."/>
            <person name="Lapidus A."/>
            <person name="Barry K."/>
            <person name="Detter J.C."/>
            <person name="Glavina del Rio T."/>
            <person name="Hammon N."/>
            <person name="Israni S."/>
            <person name="Pitluck S."/>
            <person name="Goltsman E.G."/>
            <person name="Martinez M."/>
            <person name="Schmutz J."/>
            <person name="Larimer F."/>
            <person name="Land M."/>
            <person name="Hauser L."/>
            <person name="Kyrpides N."/>
            <person name="Kim E."/>
            <person name="Boone D.R."/>
            <person name="Brockman F."/>
            <person name="Culley D."/>
            <person name="Ferry J."/>
            <person name="Gunsalus R."/>
            <person name="McInerney M.J."/>
            <person name="Morrison M."/>
            <person name="Plugge C."/>
            <person name="Rohlin L."/>
            <person name="Scholten J."/>
            <person name="Sieber J."/>
            <person name="Stams A.J.M."/>
            <person name="Worm P."/>
            <person name="Henstra A.M."/>
            <person name="Richardson P."/>
        </authorList>
    </citation>
    <scope>NUCLEOTIDE SEQUENCE [LARGE SCALE GENOMIC DNA]</scope>
    <source>
        <strain evidence="3">DSM 10017 / MPOB</strain>
    </source>
</reference>
<gene>
    <name evidence="2" type="ordered locus">Sfum_3067</name>
</gene>
<proteinExistence type="predicted"/>
<dbReference type="InParanoid" id="A0LMT8"/>
<accession>A0LMT8</accession>
<dbReference type="eggNOG" id="ENOG5032T5C">
    <property type="taxonomic scope" value="Bacteria"/>
</dbReference>
<dbReference type="HOGENOM" id="CLU_084188_0_0_7"/>
<sequence length="318" mass="35987">MTRHAPCGMAHGGSGIDTVDRLGKLEEEIQALKAALGQTREELEALRDELSARRHPVEQILLQRGLPFLAGGDFAQVLIPADLPAPFKARFFALMQRYSFRLFLRDLIQFPEGKHPRALSRYCSVRTVRSYLKVLRELGIVELSEGDGYRLVPKGAQSFGPTLEWYVCEIFLREFMAPALFNVRLRNTRHGGDYDVVALLSGYLVCVEVKSSPPRGVEIQSVAAFLNRLEDLNPHMAVFLVDTELRMKDKIVPLFAEALEQSGRALCDRDVQRLVGEIFHIRHGIYLINSRKGIYSNLRTCFRDFLVWQKVAIGGSRS</sequence>
<dbReference type="EMBL" id="CP000478">
    <property type="protein sequence ID" value="ABK18740.1"/>
    <property type="molecule type" value="Genomic_DNA"/>
</dbReference>
<dbReference type="AlphaFoldDB" id="A0LMT8"/>
<feature type="coiled-coil region" evidence="1">
    <location>
        <begin position="22"/>
        <end position="53"/>
    </location>
</feature>
<evidence type="ECO:0000256" key="1">
    <source>
        <dbReference type="SAM" id="Coils"/>
    </source>
</evidence>
<keyword evidence="1" id="KW-0175">Coiled coil</keyword>
<name>A0LMT8_SYNFM</name>